<accession>A0A2T5ISA0</accession>
<name>A0A2T5ISA0_9GAMM</name>
<gene>
    <name evidence="1" type="ORF">C8N29_1364</name>
</gene>
<organism evidence="1 2">
    <name type="scientific">Agitococcus lubricus</name>
    <dbReference type="NCBI Taxonomy" id="1077255"/>
    <lineage>
        <taxon>Bacteria</taxon>
        <taxon>Pseudomonadati</taxon>
        <taxon>Pseudomonadota</taxon>
        <taxon>Gammaproteobacteria</taxon>
        <taxon>Moraxellales</taxon>
        <taxon>Moraxellaceae</taxon>
        <taxon>Agitococcus</taxon>
    </lineage>
</organism>
<evidence type="ECO:0000313" key="2">
    <source>
        <dbReference type="Proteomes" id="UP000244223"/>
    </source>
</evidence>
<sequence>MDKNWLLTNLKLARSQLDNLIKEIESEQDSDLVDVVTFVLINSVYTHLNYAWNTRLIGADKIEGASYDEAIKFPKDFDL</sequence>
<protein>
    <submittedName>
        <fullName evidence="1">Uncharacterized protein</fullName>
    </submittedName>
</protein>
<dbReference type="EMBL" id="QAON01000036">
    <property type="protein sequence ID" value="PTQ86691.1"/>
    <property type="molecule type" value="Genomic_DNA"/>
</dbReference>
<evidence type="ECO:0000313" key="1">
    <source>
        <dbReference type="EMBL" id="PTQ86691.1"/>
    </source>
</evidence>
<dbReference type="Proteomes" id="UP000244223">
    <property type="component" value="Unassembled WGS sequence"/>
</dbReference>
<comment type="caution">
    <text evidence="1">The sequence shown here is derived from an EMBL/GenBank/DDBJ whole genome shotgun (WGS) entry which is preliminary data.</text>
</comment>
<keyword evidence="2" id="KW-1185">Reference proteome</keyword>
<dbReference type="AlphaFoldDB" id="A0A2T5ISA0"/>
<dbReference type="RefSeq" id="WP_107867068.1">
    <property type="nucleotide sequence ID" value="NZ_QAON01000036.1"/>
</dbReference>
<reference evidence="1 2" key="1">
    <citation type="submission" date="2018-04" db="EMBL/GenBank/DDBJ databases">
        <title>Genomic Encyclopedia of Archaeal and Bacterial Type Strains, Phase II (KMG-II): from individual species to whole genera.</title>
        <authorList>
            <person name="Goeker M."/>
        </authorList>
    </citation>
    <scope>NUCLEOTIDE SEQUENCE [LARGE SCALE GENOMIC DNA]</scope>
    <source>
        <strain evidence="1 2">DSM 5822</strain>
    </source>
</reference>
<proteinExistence type="predicted"/>
<dbReference type="OrthoDB" id="7068501at2"/>